<dbReference type="OrthoDB" id="9788327at2"/>
<keyword evidence="4" id="KW-1185">Reference proteome</keyword>
<dbReference type="GO" id="GO:0005737">
    <property type="term" value="C:cytoplasm"/>
    <property type="evidence" value="ECO:0007669"/>
    <property type="project" value="TreeGrafter"/>
</dbReference>
<accession>A0A495MI75</accession>
<gene>
    <name evidence="3" type="ORF">CLV94_0180</name>
</gene>
<dbReference type="PANTHER" id="PTHR46333:SF2">
    <property type="entry name" value="CYTOKINESIS PROTEIN 3"/>
    <property type="match status" value="1"/>
</dbReference>
<dbReference type="InterPro" id="IPR002931">
    <property type="entry name" value="Transglutaminase-like"/>
</dbReference>
<feature type="domain" description="Transglutaminase-like" evidence="2">
    <location>
        <begin position="115"/>
        <end position="182"/>
    </location>
</feature>
<dbReference type="EMBL" id="RBLC01000001">
    <property type="protein sequence ID" value="RKS25150.1"/>
    <property type="molecule type" value="Genomic_DNA"/>
</dbReference>
<dbReference type="Gene3D" id="3.10.620.30">
    <property type="match status" value="1"/>
</dbReference>
<proteinExistence type="predicted"/>
<feature type="chain" id="PRO_5019774399" evidence="1">
    <location>
        <begin position="26"/>
        <end position="335"/>
    </location>
</feature>
<feature type="signal peptide" evidence="1">
    <location>
        <begin position="1"/>
        <end position="25"/>
    </location>
</feature>
<dbReference type="AlphaFoldDB" id="A0A495MI75"/>
<dbReference type="Proteomes" id="UP000277579">
    <property type="component" value="Unassembled WGS sequence"/>
</dbReference>
<keyword evidence="1" id="KW-0732">Signal</keyword>
<dbReference type="RefSeq" id="WP_121374578.1">
    <property type="nucleotide sequence ID" value="NZ_RBLC01000001.1"/>
</dbReference>
<evidence type="ECO:0000259" key="2">
    <source>
        <dbReference type="SMART" id="SM00460"/>
    </source>
</evidence>
<dbReference type="PANTHER" id="PTHR46333">
    <property type="entry name" value="CYTOKINESIS PROTEIN 3"/>
    <property type="match status" value="1"/>
</dbReference>
<reference evidence="3 4" key="1">
    <citation type="submission" date="2018-10" db="EMBL/GenBank/DDBJ databases">
        <title>Genomic Encyclopedia of Archaeal and Bacterial Type Strains, Phase II (KMG-II): from individual species to whole genera.</title>
        <authorList>
            <person name="Goeker M."/>
        </authorList>
    </citation>
    <scope>NUCLEOTIDE SEQUENCE [LARGE SCALE GENOMIC DNA]</scope>
    <source>
        <strain evidence="3 4">DSM 29537</strain>
    </source>
</reference>
<dbReference type="SMART" id="SM00460">
    <property type="entry name" value="TGc"/>
    <property type="match status" value="1"/>
</dbReference>
<evidence type="ECO:0000313" key="3">
    <source>
        <dbReference type="EMBL" id="RKS25150.1"/>
    </source>
</evidence>
<dbReference type="SUPFAM" id="SSF54001">
    <property type="entry name" value="Cysteine proteinases"/>
    <property type="match status" value="1"/>
</dbReference>
<organism evidence="3 4">
    <name type="scientific">Flavobacterium endophyticum</name>
    <dbReference type="NCBI Taxonomy" id="1540163"/>
    <lineage>
        <taxon>Bacteria</taxon>
        <taxon>Pseudomonadati</taxon>
        <taxon>Bacteroidota</taxon>
        <taxon>Flavobacteriia</taxon>
        <taxon>Flavobacteriales</taxon>
        <taxon>Flavobacteriaceae</taxon>
        <taxon>Flavobacterium</taxon>
    </lineage>
</organism>
<evidence type="ECO:0000313" key="4">
    <source>
        <dbReference type="Proteomes" id="UP000277579"/>
    </source>
</evidence>
<sequence length="335" mass="38330">MKEIYVSVLKKAFLWMLFLCLPVFAQDFSKVDAIVSNYPKTFSKPEELASKINRDFSKEEDKARAIFSWIAFNVKYDVKSFFSRSGANVTAYRYRTEEEKVQKQKQIKLDKINKVLKTNVALCQGYALLYEHLANLSGLESAVVTGNAKTSPSDIGKLPTESTHAWNAVKVNGKWKLLDVTWGAGVVNEQKRTFVPKFNSGYFFTEPEFFVLNHFPDEKNWILGNFSEKEYANFPFYYADYIKSDFRFIAPQNGILSLKKSNTIPFKLENLGENDKIFYVLSSDNKAQNAILKRNGNSTEFDVHVAPNSDCYLTIFVNQKAVSMYKIIRGKSTAI</sequence>
<protein>
    <submittedName>
        <fullName evidence="3">Transglutaminase superfamily protein</fullName>
    </submittedName>
</protein>
<dbReference type="InterPro" id="IPR038765">
    <property type="entry name" value="Papain-like_cys_pep_sf"/>
</dbReference>
<dbReference type="InterPro" id="IPR052557">
    <property type="entry name" value="CAP/Cytokinesis_protein"/>
</dbReference>
<comment type="caution">
    <text evidence="3">The sequence shown here is derived from an EMBL/GenBank/DDBJ whole genome shotgun (WGS) entry which is preliminary data.</text>
</comment>
<evidence type="ECO:0000256" key="1">
    <source>
        <dbReference type="SAM" id="SignalP"/>
    </source>
</evidence>
<name>A0A495MI75_9FLAO</name>
<dbReference type="Pfam" id="PF01841">
    <property type="entry name" value="Transglut_core"/>
    <property type="match status" value="1"/>
</dbReference>